<dbReference type="InterPro" id="IPR000866">
    <property type="entry name" value="AhpC/TSA"/>
</dbReference>
<dbReference type="GO" id="GO:0016491">
    <property type="term" value="F:oxidoreductase activity"/>
    <property type="evidence" value="ECO:0007669"/>
    <property type="project" value="InterPro"/>
</dbReference>
<evidence type="ECO:0000256" key="3">
    <source>
        <dbReference type="ARBA" id="ARBA00023157"/>
    </source>
</evidence>
<keyword evidence="3" id="KW-1015">Disulfide bond</keyword>
<keyword evidence="2" id="KW-0201">Cytochrome c-type biogenesis</keyword>
<evidence type="ECO:0000256" key="1">
    <source>
        <dbReference type="ARBA" id="ARBA00004196"/>
    </source>
</evidence>
<evidence type="ECO:0000256" key="2">
    <source>
        <dbReference type="ARBA" id="ARBA00022748"/>
    </source>
</evidence>
<accession>A0A8J7QFR4</accession>
<reference evidence="7" key="1">
    <citation type="submission" date="2021-03" db="EMBL/GenBank/DDBJ databases">
        <authorList>
            <person name="Wang G."/>
        </authorList>
    </citation>
    <scope>NUCLEOTIDE SEQUENCE</scope>
    <source>
        <strain evidence="7">KCTC 12899</strain>
    </source>
</reference>
<comment type="caution">
    <text evidence="7">The sequence shown here is derived from an EMBL/GenBank/DDBJ whole genome shotgun (WGS) entry which is preliminary data.</text>
</comment>
<dbReference type="PROSITE" id="PS51352">
    <property type="entry name" value="THIOREDOXIN_2"/>
    <property type="match status" value="1"/>
</dbReference>
<dbReference type="Proteomes" id="UP000664417">
    <property type="component" value="Unassembled WGS sequence"/>
</dbReference>
<dbReference type="InterPro" id="IPR050553">
    <property type="entry name" value="Thioredoxin_ResA/DsbE_sf"/>
</dbReference>
<gene>
    <name evidence="7" type="ORF">J3U88_04190</name>
</gene>
<name>A0A8J7QFR4_9BACT</name>
<organism evidence="7 8">
    <name type="scientific">Acanthopleuribacter pedis</name>
    <dbReference type="NCBI Taxonomy" id="442870"/>
    <lineage>
        <taxon>Bacteria</taxon>
        <taxon>Pseudomonadati</taxon>
        <taxon>Acidobacteriota</taxon>
        <taxon>Holophagae</taxon>
        <taxon>Acanthopleuribacterales</taxon>
        <taxon>Acanthopleuribacteraceae</taxon>
        <taxon>Acanthopleuribacter</taxon>
    </lineage>
</organism>
<proteinExistence type="predicted"/>
<evidence type="ECO:0000256" key="4">
    <source>
        <dbReference type="ARBA" id="ARBA00023284"/>
    </source>
</evidence>
<dbReference type="SUPFAM" id="SSF52833">
    <property type="entry name" value="Thioredoxin-like"/>
    <property type="match status" value="1"/>
</dbReference>
<dbReference type="AlphaFoldDB" id="A0A8J7QFR4"/>
<evidence type="ECO:0000259" key="6">
    <source>
        <dbReference type="PROSITE" id="PS51352"/>
    </source>
</evidence>
<dbReference type="PANTHER" id="PTHR42852:SF6">
    <property type="entry name" value="THIOL:DISULFIDE INTERCHANGE PROTEIN DSBE"/>
    <property type="match status" value="1"/>
</dbReference>
<dbReference type="PANTHER" id="PTHR42852">
    <property type="entry name" value="THIOL:DISULFIDE INTERCHANGE PROTEIN DSBE"/>
    <property type="match status" value="1"/>
</dbReference>
<dbReference type="PROSITE" id="PS00194">
    <property type="entry name" value="THIOREDOXIN_1"/>
    <property type="match status" value="1"/>
</dbReference>
<dbReference type="InterPro" id="IPR017937">
    <property type="entry name" value="Thioredoxin_CS"/>
</dbReference>
<keyword evidence="5" id="KW-0732">Signal</keyword>
<protein>
    <submittedName>
        <fullName evidence="7">Redoxin domain-containing protein</fullName>
    </submittedName>
</protein>
<evidence type="ECO:0000313" key="7">
    <source>
        <dbReference type="EMBL" id="MBO1317650.1"/>
    </source>
</evidence>
<dbReference type="Gene3D" id="3.40.30.10">
    <property type="entry name" value="Glutaredoxin"/>
    <property type="match status" value="1"/>
</dbReference>
<comment type="subcellular location">
    <subcellularLocation>
        <location evidence="1">Cell envelope</location>
    </subcellularLocation>
</comment>
<evidence type="ECO:0000256" key="5">
    <source>
        <dbReference type="SAM" id="SignalP"/>
    </source>
</evidence>
<feature type="domain" description="Thioredoxin" evidence="6">
    <location>
        <begin position="96"/>
        <end position="234"/>
    </location>
</feature>
<dbReference type="GO" id="GO:0016209">
    <property type="term" value="F:antioxidant activity"/>
    <property type="evidence" value="ECO:0007669"/>
    <property type="project" value="InterPro"/>
</dbReference>
<dbReference type="InterPro" id="IPR013766">
    <property type="entry name" value="Thioredoxin_domain"/>
</dbReference>
<dbReference type="EMBL" id="JAFREP010000003">
    <property type="protein sequence ID" value="MBO1317650.1"/>
    <property type="molecule type" value="Genomic_DNA"/>
</dbReference>
<feature type="chain" id="PRO_5035270628" evidence="5">
    <location>
        <begin position="19"/>
        <end position="234"/>
    </location>
</feature>
<sequence>MKTIIAVTTLGWFLAALAAGPPNPAVVGPTATLAIQSGFDPEAYRLEAIRTGFKEIQALYADFKINETQRRMQQLESEQPSVLQEPIYQKLKRDMGVIHREAGNLKGVQWLQGKTELDVSPLTLVVFWESWCPHCQDSMPLIQKMFRKYHVKGLNVIGLTKITKPANMTTVIQFIAENEIEFSIGKDPGRVSEHFGVSGVPAAAIVKEGVIIWRGNPDWITEQTVLAALQAPTK</sequence>
<keyword evidence="4" id="KW-0676">Redox-active center</keyword>
<dbReference type="GO" id="GO:0017004">
    <property type="term" value="P:cytochrome complex assembly"/>
    <property type="evidence" value="ECO:0007669"/>
    <property type="project" value="UniProtKB-KW"/>
</dbReference>
<dbReference type="InterPro" id="IPR036249">
    <property type="entry name" value="Thioredoxin-like_sf"/>
</dbReference>
<evidence type="ECO:0000313" key="8">
    <source>
        <dbReference type="Proteomes" id="UP000664417"/>
    </source>
</evidence>
<feature type="signal peptide" evidence="5">
    <location>
        <begin position="1"/>
        <end position="18"/>
    </location>
</feature>
<dbReference type="GO" id="GO:0030313">
    <property type="term" value="C:cell envelope"/>
    <property type="evidence" value="ECO:0007669"/>
    <property type="project" value="UniProtKB-SubCell"/>
</dbReference>
<dbReference type="RefSeq" id="WP_207857018.1">
    <property type="nucleotide sequence ID" value="NZ_JAFREP010000003.1"/>
</dbReference>
<dbReference type="Pfam" id="PF00578">
    <property type="entry name" value="AhpC-TSA"/>
    <property type="match status" value="1"/>
</dbReference>
<dbReference type="CDD" id="cd02966">
    <property type="entry name" value="TlpA_like_family"/>
    <property type="match status" value="1"/>
</dbReference>
<keyword evidence="8" id="KW-1185">Reference proteome</keyword>